<dbReference type="SMART" id="SM00530">
    <property type="entry name" value="HTH_XRE"/>
    <property type="match status" value="1"/>
</dbReference>
<reference evidence="4" key="1">
    <citation type="journal article" date="2019" name="Int. J. Syst. Evol. Microbiol.">
        <title>The Global Catalogue of Microorganisms (GCM) 10K type strain sequencing project: providing services to taxonomists for standard genome sequencing and annotation.</title>
        <authorList>
            <consortium name="The Broad Institute Genomics Platform"/>
            <consortium name="The Broad Institute Genome Sequencing Center for Infectious Disease"/>
            <person name="Wu L."/>
            <person name="Ma J."/>
        </authorList>
    </citation>
    <scope>NUCLEOTIDE SEQUENCE [LARGE SCALE GENOMIC DNA]</scope>
    <source>
        <strain evidence="4">IBRC-M 10987</strain>
    </source>
</reference>
<protein>
    <submittedName>
        <fullName evidence="3">Helix-turn-helix domain-containing protein</fullName>
    </submittedName>
</protein>
<accession>A0ABV8K7T0</accession>
<keyword evidence="4" id="KW-1185">Reference proteome</keyword>
<evidence type="ECO:0000256" key="1">
    <source>
        <dbReference type="ARBA" id="ARBA00023125"/>
    </source>
</evidence>
<name>A0ABV8K7T0_9BACL</name>
<dbReference type="EMBL" id="JBHSAM010000031">
    <property type="protein sequence ID" value="MFC4102069.1"/>
    <property type="molecule type" value="Genomic_DNA"/>
</dbReference>
<evidence type="ECO:0000313" key="4">
    <source>
        <dbReference type="Proteomes" id="UP001595715"/>
    </source>
</evidence>
<dbReference type="Proteomes" id="UP001595715">
    <property type="component" value="Unassembled WGS sequence"/>
</dbReference>
<dbReference type="InterPro" id="IPR010982">
    <property type="entry name" value="Lambda_DNA-bd_dom_sf"/>
</dbReference>
<keyword evidence="1" id="KW-0238">DNA-binding</keyword>
<dbReference type="Pfam" id="PF01381">
    <property type="entry name" value="HTH_3"/>
    <property type="match status" value="1"/>
</dbReference>
<gene>
    <name evidence="3" type="ORF">ACFOZ8_20760</name>
</gene>
<dbReference type="PANTHER" id="PTHR46558:SF4">
    <property type="entry name" value="DNA-BIDING PHAGE PROTEIN"/>
    <property type="match status" value="1"/>
</dbReference>
<proteinExistence type="predicted"/>
<dbReference type="PANTHER" id="PTHR46558">
    <property type="entry name" value="TRACRIPTIONAL REGULATORY PROTEIN-RELATED-RELATED"/>
    <property type="match status" value="1"/>
</dbReference>
<evidence type="ECO:0000313" key="3">
    <source>
        <dbReference type="EMBL" id="MFC4102069.1"/>
    </source>
</evidence>
<dbReference type="CDD" id="cd00093">
    <property type="entry name" value="HTH_XRE"/>
    <property type="match status" value="1"/>
</dbReference>
<dbReference type="InterPro" id="IPR001387">
    <property type="entry name" value="Cro/C1-type_HTH"/>
</dbReference>
<dbReference type="SUPFAM" id="SSF47413">
    <property type="entry name" value="lambda repressor-like DNA-binding domains"/>
    <property type="match status" value="1"/>
</dbReference>
<feature type="domain" description="HTH cro/C1-type" evidence="2">
    <location>
        <begin position="8"/>
        <end position="62"/>
    </location>
</feature>
<dbReference type="PROSITE" id="PS50943">
    <property type="entry name" value="HTH_CROC1"/>
    <property type="match status" value="1"/>
</dbReference>
<comment type="caution">
    <text evidence="3">The sequence shown here is derived from an EMBL/GenBank/DDBJ whole genome shotgun (WGS) entry which is preliminary data.</text>
</comment>
<evidence type="ECO:0000259" key="2">
    <source>
        <dbReference type="PROSITE" id="PS50943"/>
    </source>
</evidence>
<dbReference type="Gene3D" id="1.10.260.40">
    <property type="entry name" value="lambda repressor-like DNA-binding domains"/>
    <property type="match status" value="1"/>
</dbReference>
<dbReference type="RefSeq" id="WP_377720698.1">
    <property type="nucleotide sequence ID" value="NZ_JBHSAM010000031.1"/>
</dbReference>
<organism evidence="3 4">
    <name type="scientific">Paenibacillus xanthanilyticus</name>
    <dbReference type="NCBI Taxonomy" id="1783531"/>
    <lineage>
        <taxon>Bacteria</taxon>
        <taxon>Bacillati</taxon>
        <taxon>Bacillota</taxon>
        <taxon>Bacilli</taxon>
        <taxon>Bacillales</taxon>
        <taxon>Paenibacillaceae</taxon>
        <taxon>Paenibacillus</taxon>
    </lineage>
</organism>
<sequence length="113" mass="12966">MNTIGNRIKAVRKAIGYNQVEFANKIGVSQGTLSELEQDKYKPSTDTVIALNENFKTDLNWLLTGTSDVLANKMSLVENNDMKFIEHLRKLKREDQDDILTFLEIKLNRANKH</sequence>